<feature type="region of interest" description="Disordered" evidence="1">
    <location>
        <begin position="1"/>
        <end position="21"/>
    </location>
</feature>
<dbReference type="AlphaFoldDB" id="U4LV52"/>
<evidence type="ECO:0000313" key="2">
    <source>
        <dbReference type="EMBL" id="CCX32226.1"/>
    </source>
</evidence>
<dbReference type="Proteomes" id="UP000018144">
    <property type="component" value="Unassembled WGS sequence"/>
</dbReference>
<accession>U4LV52</accession>
<keyword evidence="3" id="KW-1185">Reference proteome</keyword>
<name>U4LV52_PYROM</name>
<feature type="compositionally biased region" description="Polar residues" evidence="1">
    <location>
        <begin position="11"/>
        <end position="21"/>
    </location>
</feature>
<feature type="compositionally biased region" description="Basic and acidic residues" evidence="1">
    <location>
        <begin position="1"/>
        <end position="10"/>
    </location>
</feature>
<sequence>MNCLKTDDSHPPSTETRYSGVSRNSIQALPLATIHLGGTYLLDSSYRLCASNPGTTSRNFSSEISCFGNLLCNYWADACAKASLDVFMKSRF</sequence>
<dbReference type="EMBL" id="HF935733">
    <property type="protein sequence ID" value="CCX32226.1"/>
    <property type="molecule type" value="Genomic_DNA"/>
</dbReference>
<proteinExistence type="predicted"/>
<gene>
    <name evidence="2" type="ORF">PCON_12564</name>
</gene>
<organism evidence="2 3">
    <name type="scientific">Pyronema omphalodes (strain CBS 100304)</name>
    <name type="common">Pyronema confluens</name>
    <dbReference type="NCBI Taxonomy" id="1076935"/>
    <lineage>
        <taxon>Eukaryota</taxon>
        <taxon>Fungi</taxon>
        <taxon>Dikarya</taxon>
        <taxon>Ascomycota</taxon>
        <taxon>Pezizomycotina</taxon>
        <taxon>Pezizomycetes</taxon>
        <taxon>Pezizales</taxon>
        <taxon>Pyronemataceae</taxon>
        <taxon>Pyronema</taxon>
    </lineage>
</organism>
<reference evidence="2 3" key="1">
    <citation type="journal article" date="2013" name="PLoS Genet.">
        <title>The genome and development-dependent transcriptomes of Pyronema confluens: a window into fungal evolution.</title>
        <authorList>
            <person name="Traeger S."/>
            <person name="Altegoer F."/>
            <person name="Freitag M."/>
            <person name="Gabaldon T."/>
            <person name="Kempken F."/>
            <person name="Kumar A."/>
            <person name="Marcet-Houben M."/>
            <person name="Poggeler S."/>
            <person name="Stajich J.E."/>
            <person name="Nowrousian M."/>
        </authorList>
    </citation>
    <scope>NUCLEOTIDE SEQUENCE [LARGE SCALE GENOMIC DNA]</scope>
    <source>
        <strain evidence="3">CBS 100304</strain>
        <tissue evidence="2">Vegetative mycelium</tissue>
    </source>
</reference>
<evidence type="ECO:0000256" key="1">
    <source>
        <dbReference type="SAM" id="MobiDB-lite"/>
    </source>
</evidence>
<evidence type="ECO:0000313" key="3">
    <source>
        <dbReference type="Proteomes" id="UP000018144"/>
    </source>
</evidence>
<protein>
    <submittedName>
        <fullName evidence="2">Uncharacterized protein</fullName>
    </submittedName>
</protein>